<proteinExistence type="predicted"/>
<dbReference type="Proteomes" id="UP000249204">
    <property type="component" value="Unassembled WGS sequence"/>
</dbReference>
<dbReference type="RefSeq" id="WP_111271822.1">
    <property type="nucleotide sequence ID" value="NZ_QKWW01000056.1"/>
</dbReference>
<accession>A0A2W6NDF5</accession>
<dbReference type="EMBL" id="QKWW01000056">
    <property type="protein sequence ID" value="PZT54017.1"/>
    <property type="molecule type" value="Genomic_DNA"/>
</dbReference>
<name>A0A2W6NDF5_9BACL</name>
<gene>
    <name evidence="1" type="ORF">DN757_19290</name>
</gene>
<organism evidence="1 2">
    <name type="scientific">Paenibacillus silvae</name>
    <dbReference type="NCBI Taxonomy" id="1325358"/>
    <lineage>
        <taxon>Bacteria</taxon>
        <taxon>Bacillati</taxon>
        <taxon>Bacillota</taxon>
        <taxon>Bacilli</taxon>
        <taxon>Bacillales</taxon>
        <taxon>Paenibacillaceae</taxon>
        <taxon>Paenibacillus</taxon>
    </lineage>
</organism>
<reference evidence="1 2" key="1">
    <citation type="submission" date="2018-06" db="EMBL/GenBank/DDBJ databases">
        <title>Isolation of heavy metals resistant Paenibacillus silvae NC2 from Gold-Copper mine in ZiJin, China.</title>
        <authorList>
            <person name="Xu J."/>
            <person name="Mazhar H.S."/>
            <person name="Rensing C."/>
        </authorList>
    </citation>
    <scope>NUCLEOTIDE SEQUENCE [LARGE SCALE GENOMIC DNA]</scope>
    <source>
        <strain evidence="1 2">NC2</strain>
    </source>
</reference>
<protein>
    <submittedName>
        <fullName evidence="1">Uncharacterized protein</fullName>
    </submittedName>
</protein>
<dbReference type="AlphaFoldDB" id="A0A2W6NDF5"/>
<comment type="caution">
    <text evidence="1">The sequence shown here is derived from an EMBL/GenBank/DDBJ whole genome shotgun (WGS) entry which is preliminary data.</text>
</comment>
<evidence type="ECO:0000313" key="1">
    <source>
        <dbReference type="EMBL" id="PZT54017.1"/>
    </source>
</evidence>
<sequence>MFKISFKAIDDLDAIKQMSAEQFDQVKQDIDGMIELDFNGSKYGMFFDDCPFGNERLIRWFVDLLTVAQMVKVNDYVAYRIPDSANLWLEFRAHGEELQVSLVEDTDREVILDLFITEPFEEFRYSTWSGVTIDLHTFVEEIIRNTHHFQDFISNLNAKLLKSENVTRMNKKLSDIEQDSST</sequence>
<evidence type="ECO:0000313" key="2">
    <source>
        <dbReference type="Proteomes" id="UP000249204"/>
    </source>
</evidence>